<dbReference type="Proteomes" id="UP001049518">
    <property type="component" value="Chromosome"/>
</dbReference>
<dbReference type="RefSeq" id="WP_231336091.1">
    <property type="nucleotide sequence ID" value="NZ_CP059572.1"/>
</dbReference>
<keyword evidence="2" id="KW-1185">Reference proteome</keyword>
<gene>
    <name evidence="1" type="ORF">AGRA3207_003814</name>
</gene>
<protein>
    <submittedName>
        <fullName evidence="1">Uncharacterized protein</fullName>
    </submittedName>
</protein>
<reference evidence="1" key="1">
    <citation type="submission" date="2020-07" db="EMBL/GenBank/DDBJ databases">
        <authorList>
            <person name="Tarantini F.S."/>
            <person name="Hong K.W."/>
            <person name="Chan K.G."/>
        </authorList>
    </citation>
    <scope>NUCLEOTIDE SEQUENCE</scope>
    <source>
        <strain evidence="1">32-07</strain>
    </source>
</reference>
<evidence type="ECO:0000313" key="1">
    <source>
        <dbReference type="EMBL" id="QXJ22758.1"/>
    </source>
</evidence>
<dbReference type="EMBL" id="CP059572">
    <property type="protein sequence ID" value="QXJ22758.1"/>
    <property type="molecule type" value="Genomic_DNA"/>
</dbReference>
<accession>A0ABX8QVW0</accession>
<name>A0ABX8QVW0_9ACTN</name>
<organism evidence="1 2">
    <name type="scientific">Actinomadura graeca</name>
    <dbReference type="NCBI Taxonomy" id="2750812"/>
    <lineage>
        <taxon>Bacteria</taxon>
        <taxon>Bacillati</taxon>
        <taxon>Actinomycetota</taxon>
        <taxon>Actinomycetes</taxon>
        <taxon>Streptosporangiales</taxon>
        <taxon>Thermomonosporaceae</taxon>
        <taxon>Actinomadura</taxon>
    </lineage>
</organism>
<sequence>MSGEETCVEGYVLTGGADVYLLLDPDTRDPRATIVSLGNGTWRARTLDGKAKTFEPPDEIDRPALWVAEQLTMEAPDGG</sequence>
<proteinExistence type="predicted"/>
<evidence type="ECO:0000313" key="2">
    <source>
        <dbReference type="Proteomes" id="UP001049518"/>
    </source>
</evidence>